<feature type="compositionally biased region" description="Acidic residues" evidence="10">
    <location>
        <begin position="259"/>
        <end position="272"/>
    </location>
</feature>
<feature type="domain" description="Transcription factor Iwr1" evidence="11">
    <location>
        <begin position="194"/>
        <end position="262"/>
    </location>
</feature>
<evidence type="ECO:0000313" key="12">
    <source>
        <dbReference type="EnsemblMetazoa" id="ACHR006136-PA"/>
    </source>
</evidence>
<evidence type="ECO:0000256" key="9">
    <source>
        <dbReference type="ARBA" id="ARBA00023242"/>
    </source>
</evidence>
<dbReference type="EnsemblMetazoa" id="ACHR006136-RA">
    <property type="protein sequence ID" value="ACHR006136-PA"/>
    <property type="gene ID" value="ACHR006136"/>
</dbReference>
<name>A0A182K5V1_9DIPT</name>
<dbReference type="InterPro" id="IPR040218">
    <property type="entry name" value="SLC7A6OS"/>
</dbReference>
<evidence type="ECO:0000259" key="11">
    <source>
        <dbReference type="Pfam" id="PF08574"/>
    </source>
</evidence>
<evidence type="ECO:0000256" key="2">
    <source>
        <dbReference type="ARBA" id="ARBA00004123"/>
    </source>
</evidence>
<feature type="region of interest" description="Disordered" evidence="10">
    <location>
        <begin position="356"/>
        <end position="376"/>
    </location>
</feature>
<organism evidence="12 13">
    <name type="scientific">Anopheles christyi</name>
    <dbReference type="NCBI Taxonomy" id="43041"/>
    <lineage>
        <taxon>Eukaryota</taxon>
        <taxon>Metazoa</taxon>
        <taxon>Ecdysozoa</taxon>
        <taxon>Arthropoda</taxon>
        <taxon>Hexapoda</taxon>
        <taxon>Insecta</taxon>
        <taxon>Pterygota</taxon>
        <taxon>Neoptera</taxon>
        <taxon>Endopterygota</taxon>
        <taxon>Diptera</taxon>
        <taxon>Nematocera</taxon>
        <taxon>Culicoidea</taxon>
        <taxon>Culicidae</taxon>
        <taxon>Anophelinae</taxon>
        <taxon>Anopheles</taxon>
    </lineage>
</organism>
<evidence type="ECO:0000256" key="7">
    <source>
        <dbReference type="ARBA" id="ARBA00022490"/>
    </source>
</evidence>
<dbReference type="GO" id="GO:0032502">
    <property type="term" value="P:developmental process"/>
    <property type="evidence" value="ECO:0007669"/>
    <property type="project" value="TreeGrafter"/>
</dbReference>
<comment type="function">
    <text evidence="1">Directs RNA polymerase II nuclear import.</text>
</comment>
<evidence type="ECO:0000256" key="10">
    <source>
        <dbReference type="SAM" id="MobiDB-lite"/>
    </source>
</evidence>
<keyword evidence="13" id="KW-1185">Reference proteome</keyword>
<dbReference type="STRING" id="43041.A0A182K5V1"/>
<reference evidence="13" key="1">
    <citation type="submission" date="2013-03" db="EMBL/GenBank/DDBJ databases">
        <title>The Genome Sequence of Anopheles christyi ACHKN1017.</title>
        <authorList>
            <consortium name="The Broad Institute Genomics Platform"/>
            <person name="Neafsey D.E."/>
            <person name="Besansky N."/>
            <person name="Walker B."/>
            <person name="Young S.K."/>
            <person name="Zeng Q."/>
            <person name="Gargeya S."/>
            <person name="Fitzgerald M."/>
            <person name="Haas B."/>
            <person name="Abouelleil A."/>
            <person name="Allen A.W."/>
            <person name="Alvarado L."/>
            <person name="Arachchi H.M."/>
            <person name="Berlin A.M."/>
            <person name="Chapman S.B."/>
            <person name="Gainer-Dewar J."/>
            <person name="Goldberg J."/>
            <person name="Griggs A."/>
            <person name="Gujja S."/>
            <person name="Hansen M."/>
            <person name="Howarth C."/>
            <person name="Imamovic A."/>
            <person name="Ireland A."/>
            <person name="Larimer J."/>
            <person name="McCowan C."/>
            <person name="Murphy C."/>
            <person name="Pearson M."/>
            <person name="Poon T.W."/>
            <person name="Priest M."/>
            <person name="Roberts A."/>
            <person name="Saif S."/>
            <person name="Shea T."/>
            <person name="Sisk P."/>
            <person name="Sykes S."/>
            <person name="Wortman J."/>
            <person name="Nusbaum C."/>
            <person name="Birren B."/>
        </authorList>
    </citation>
    <scope>NUCLEOTIDE SEQUENCE [LARGE SCALE GENOMIC DNA]</scope>
    <source>
        <strain evidence="13">ACHKN1017</strain>
    </source>
</reference>
<evidence type="ECO:0000256" key="3">
    <source>
        <dbReference type="ARBA" id="ARBA00004496"/>
    </source>
</evidence>
<keyword evidence="9" id="KW-0539">Nucleus</keyword>
<dbReference type="GO" id="GO:0005737">
    <property type="term" value="C:cytoplasm"/>
    <property type="evidence" value="ECO:0007669"/>
    <property type="project" value="UniProtKB-SubCell"/>
</dbReference>
<evidence type="ECO:0000256" key="6">
    <source>
        <dbReference type="ARBA" id="ARBA00022448"/>
    </source>
</evidence>
<comment type="similarity">
    <text evidence="4">Belongs to the IWR1/SLC7A6OS family.</text>
</comment>
<dbReference type="GO" id="GO:0005634">
    <property type="term" value="C:nucleus"/>
    <property type="evidence" value="ECO:0007669"/>
    <property type="project" value="UniProtKB-SubCell"/>
</dbReference>
<keyword evidence="7" id="KW-0963">Cytoplasm</keyword>
<dbReference type="PANTHER" id="PTHR31196:SF2">
    <property type="entry name" value="RNA POLYMERASE II NUCLEAR LOCALIZATION PROTEIN SLC7A6OS-RELATED"/>
    <property type="match status" value="1"/>
</dbReference>
<keyword evidence="8" id="KW-0653">Protein transport</keyword>
<dbReference type="InterPro" id="IPR013883">
    <property type="entry name" value="TF_Iwr1_dom"/>
</dbReference>
<keyword evidence="6" id="KW-0813">Transport</keyword>
<protein>
    <recommendedName>
        <fullName evidence="5">Probable RNA polymerase II nuclear localization protein SLC7A6OS</fullName>
    </recommendedName>
</protein>
<accession>A0A182K5V1</accession>
<feature type="region of interest" description="Disordered" evidence="10">
    <location>
        <begin position="239"/>
        <end position="272"/>
    </location>
</feature>
<proteinExistence type="inferred from homology"/>
<evidence type="ECO:0000256" key="5">
    <source>
        <dbReference type="ARBA" id="ARBA00017036"/>
    </source>
</evidence>
<dbReference type="Pfam" id="PF08574">
    <property type="entry name" value="Iwr1"/>
    <property type="match status" value="1"/>
</dbReference>
<dbReference type="VEuPathDB" id="VectorBase:ACHR006136"/>
<dbReference type="AlphaFoldDB" id="A0A182K5V1"/>
<comment type="subcellular location">
    <subcellularLocation>
        <location evidence="3">Cytoplasm</location>
    </subcellularLocation>
    <subcellularLocation>
        <location evidence="2">Nucleus</location>
    </subcellularLocation>
</comment>
<sequence length="376" mass="41745">MATVIRLKRRVDEDPLNAFVLNCKRQRVDGATAGEEDPNANGAAAAGTSTILKFAGTFTKAEGIASHIQNIHKDQAKDALSRVHRPNITSRNRLATKQSAQNSRFKIVNCTRSITNVESEPTANNAPLTTTIVDVEREVARLEEITDATAAPHTSMPALAGVMPDIVDFATNNGTAAATQPDDQMPYFYENGVHYVYDLYVADASQNVTHIPYFTDNLEDLSVMVCDDPLYACHRCLDSDDSSDSEDSNAENNWRNDYPDEEDGLPDGASVDEEDMVRAVEDLDLDGERELSSDEDYVRYEENEGDGFAYPRHDGVLYTDEEEDTDSEAEGINRDDVRRYGTAYARYKARILREEKLEYAEGSSSSSSSEDLNLYD</sequence>
<evidence type="ECO:0000256" key="1">
    <source>
        <dbReference type="ARBA" id="ARBA00003202"/>
    </source>
</evidence>
<reference evidence="12" key="2">
    <citation type="submission" date="2020-05" db="UniProtKB">
        <authorList>
            <consortium name="EnsemblMetazoa"/>
        </authorList>
    </citation>
    <scope>IDENTIFICATION</scope>
    <source>
        <strain evidence="12">ACHKN1017</strain>
    </source>
</reference>
<dbReference type="Proteomes" id="UP000075881">
    <property type="component" value="Unassembled WGS sequence"/>
</dbReference>
<evidence type="ECO:0000313" key="13">
    <source>
        <dbReference type="Proteomes" id="UP000075881"/>
    </source>
</evidence>
<dbReference type="GO" id="GO:0015031">
    <property type="term" value="P:protein transport"/>
    <property type="evidence" value="ECO:0007669"/>
    <property type="project" value="UniProtKB-KW"/>
</dbReference>
<dbReference type="PANTHER" id="PTHR31196">
    <property type="entry name" value="RNA POLYMERASE II NUCLEAR LOCALIZATION PROTEIN SLC7A6OS-RELATED"/>
    <property type="match status" value="1"/>
</dbReference>
<evidence type="ECO:0000256" key="4">
    <source>
        <dbReference type="ARBA" id="ARBA00010218"/>
    </source>
</evidence>
<feature type="compositionally biased region" description="Acidic residues" evidence="10">
    <location>
        <begin position="239"/>
        <end position="249"/>
    </location>
</feature>
<evidence type="ECO:0000256" key="8">
    <source>
        <dbReference type="ARBA" id="ARBA00022927"/>
    </source>
</evidence>